<evidence type="ECO:0000313" key="1">
    <source>
        <dbReference type="EMBL" id="ABC28947.1"/>
    </source>
</evidence>
<dbReference type="HOGENOM" id="CLU_3062122_0_0_6"/>
<sequence length="53" mass="5832">MLLVLAHAKCLSLLSFVASLQLLPGAHMDIRLIFIGAFEGRKYEVKNCEGEAN</sequence>
<proteinExistence type="predicted"/>
<accession>Q2SK77</accession>
<dbReference type="EMBL" id="CP000155">
    <property type="protein sequence ID" value="ABC28947.1"/>
    <property type="molecule type" value="Genomic_DNA"/>
</dbReference>
<organism evidence="1 2">
    <name type="scientific">Hahella chejuensis (strain KCTC 2396)</name>
    <dbReference type="NCBI Taxonomy" id="349521"/>
    <lineage>
        <taxon>Bacteria</taxon>
        <taxon>Pseudomonadati</taxon>
        <taxon>Pseudomonadota</taxon>
        <taxon>Gammaproteobacteria</taxon>
        <taxon>Oceanospirillales</taxon>
        <taxon>Hahellaceae</taxon>
        <taxon>Hahella</taxon>
    </lineage>
</organism>
<evidence type="ECO:0000313" key="2">
    <source>
        <dbReference type="Proteomes" id="UP000000238"/>
    </source>
</evidence>
<dbReference type="STRING" id="349521.HCH_02119"/>
<keyword evidence="2" id="KW-1185">Reference proteome</keyword>
<dbReference type="AlphaFoldDB" id="Q2SK77"/>
<name>Q2SK77_HAHCH</name>
<dbReference type="Proteomes" id="UP000000238">
    <property type="component" value="Chromosome"/>
</dbReference>
<reference evidence="1 2" key="1">
    <citation type="journal article" date="2005" name="Nucleic Acids Res.">
        <title>Genomic blueprint of Hahella chejuensis, a marine microbe producing an algicidal agent.</title>
        <authorList>
            <person name="Jeong H."/>
            <person name="Yim J.H."/>
            <person name="Lee C."/>
            <person name="Choi S.-H."/>
            <person name="Park Y.K."/>
            <person name="Yoon S.H."/>
            <person name="Hur C.-G."/>
            <person name="Kang H.-Y."/>
            <person name="Kim D."/>
            <person name="Lee H.H."/>
            <person name="Park K.H."/>
            <person name="Park S.-H."/>
            <person name="Park H.-S."/>
            <person name="Lee H.K."/>
            <person name="Oh T.K."/>
            <person name="Kim J.F."/>
        </authorList>
    </citation>
    <scope>NUCLEOTIDE SEQUENCE [LARGE SCALE GENOMIC DNA]</scope>
    <source>
        <strain evidence="1 2">KCTC 2396</strain>
    </source>
</reference>
<gene>
    <name evidence="1" type="ordered locus">HCH_02119</name>
</gene>
<dbReference type="KEGG" id="hch:HCH_02119"/>
<protein>
    <submittedName>
        <fullName evidence="1">Uncharacterized protein</fullName>
    </submittedName>
</protein>